<dbReference type="EMBL" id="SLXB01000008">
    <property type="protein sequence ID" value="TCO93060.1"/>
    <property type="molecule type" value="Genomic_DNA"/>
</dbReference>
<dbReference type="Proteomes" id="UP000295600">
    <property type="component" value="Unassembled WGS sequence"/>
</dbReference>
<sequence length="291" mass="33367">MRCEEYGRCRKYSVKTIKNTKAGAVNARLLYFSDRNKRKKILIMKKLHCLFMVICLALMPSLQSCGDSEGYSVGDFTPPLWATVRVTGNAFYLNCDRWGTLWPVNVDLGWYEAVDGQRVLTVFNPLWDNYEGYDHAVKLLKLQNVLTKGVETLTPETEQEFGNDPVRIYKGDISISGGYMNIFFVQNLPSAKKHRISLVRPQKDEDLYGDDGYIHLELRYNDYDDLTGRRSYAAVSYNLNSLKITHDIKGIKLKLHSEVNGKVEITFDKSLTNNNNIKEVNIPDLSDMQLQ</sequence>
<protein>
    <submittedName>
        <fullName evidence="3">NigD-like protein</fullName>
    </submittedName>
</protein>
<reference evidence="3 4" key="1">
    <citation type="submission" date="2019-03" db="EMBL/GenBank/DDBJ databases">
        <title>Genomic Encyclopedia of Type Strains, Phase IV (KMG-IV): sequencing the most valuable type-strain genomes for metagenomic binning, comparative biology and taxonomic classification.</title>
        <authorList>
            <person name="Goeker M."/>
        </authorList>
    </citation>
    <scope>NUCLEOTIDE SEQUENCE [LARGE SCALE GENOMIC DNA]</scope>
    <source>
        <strain evidence="3 4">DSM 23917</strain>
    </source>
</reference>
<comment type="caution">
    <text evidence="3">The sequence shown here is derived from an EMBL/GenBank/DDBJ whole genome shotgun (WGS) entry which is preliminary data.</text>
</comment>
<gene>
    <name evidence="3" type="ORF">EV202_10844</name>
</gene>
<evidence type="ECO:0000313" key="3">
    <source>
        <dbReference type="EMBL" id="TCO93060.1"/>
    </source>
</evidence>
<dbReference type="Gene3D" id="2.60.40.2370">
    <property type="entry name" value="NigD-like, C-terminal beta sandwich domain"/>
    <property type="match status" value="1"/>
</dbReference>
<dbReference type="Gene3D" id="2.40.50.500">
    <property type="entry name" value="NigD-like N-terminal OB domain"/>
    <property type="match status" value="1"/>
</dbReference>
<dbReference type="AlphaFoldDB" id="A0A4R2LTA4"/>
<name>A0A4R2LTA4_9BACE</name>
<evidence type="ECO:0000259" key="2">
    <source>
        <dbReference type="Pfam" id="PF17415"/>
    </source>
</evidence>
<accession>A0A4R2LTA4</accession>
<feature type="domain" description="NigD-like C-terminal" evidence="2">
    <location>
        <begin position="150"/>
        <end position="268"/>
    </location>
</feature>
<dbReference type="Pfam" id="PF17415">
    <property type="entry name" value="NigD_C"/>
    <property type="match status" value="1"/>
</dbReference>
<proteinExistence type="predicted"/>
<evidence type="ECO:0000313" key="4">
    <source>
        <dbReference type="Proteomes" id="UP000295600"/>
    </source>
</evidence>
<dbReference type="InterPro" id="IPR024299">
    <property type="entry name" value="NigD-like_OB_dom"/>
</dbReference>
<evidence type="ECO:0000259" key="1">
    <source>
        <dbReference type="Pfam" id="PF12667"/>
    </source>
</evidence>
<dbReference type="InterPro" id="IPR038179">
    <property type="entry name" value="NigD-like_N_sf"/>
</dbReference>
<dbReference type="Pfam" id="PF12667">
    <property type="entry name" value="NigD_N"/>
    <property type="match status" value="1"/>
</dbReference>
<dbReference type="InterPro" id="IPR035376">
    <property type="entry name" value="NigD_C"/>
</dbReference>
<organism evidence="3 4">
    <name type="scientific">Prevotella heparinolytica</name>
    <dbReference type="NCBI Taxonomy" id="28113"/>
    <lineage>
        <taxon>Bacteria</taxon>
        <taxon>Pseudomonadati</taxon>
        <taxon>Bacteroidota</taxon>
        <taxon>Bacteroidia</taxon>
        <taxon>Bacteroidales</taxon>
        <taxon>Bacteroidaceae</taxon>
        <taxon>Bacteroides</taxon>
    </lineage>
</organism>
<feature type="domain" description="NigD-like N-terminal OB" evidence="1">
    <location>
        <begin position="82"/>
        <end position="145"/>
    </location>
</feature>
<dbReference type="InterPro" id="IPR038143">
    <property type="entry name" value="NigD-like_C_dom_sf"/>
</dbReference>